<keyword evidence="6 7" id="KW-0472">Membrane</keyword>
<evidence type="ECO:0000256" key="3">
    <source>
        <dbReference type="ARBA" id="ARBA00022475"/>
    </source>
</evidence>
<keyword evidence="2 7" id="KW-0813">Transport</keyword>
<evidence type="ECO:0000256" key="2">
    <source>
        <dbReference type="ARBA" id="ARBA00022448"/>
    </source>
</evidence>
<dbReference type="PROSITE" id="PS50928">
    <property type="entry name" value="ABC_TM1"/>
    <property type="match status" value="1"/>
</dbReference>
<evidence type="ECO:0000259" key="8">
    <source>
        <dbReference type="PROSITE" id="PS50928"/>
    </source>
</evidence>
<evidence type="ECO:0000313" key="9">
    <source>
        <dbReference type="EMBL" id="SMC18327.1"/>
    </source>
</evidence>
<keyword evidence="3" id="KW-1003">Cell membrane</keyword>
<organism evidence="9 10">
    <name type="scientific">Andreprevotia lacus DSM 23236</name>
    <dbReference type="NCBI Taxonomy" id="1121001"/>
    <lineage>
        <taxon>Bacteria</taxon>
        <taxon>Pseudomonadati</taxon>
        <taxon>Pseudomonadota</taxon>
        <taxon>Betaproteobacteria</taxon>
        <taxon>Neisseriales</taxon>
        <taxon>Chitinibacteraceae</taxon>
        <taxon>Andreprevotia</taxon>
    </lineage>
</organism>
<feature type="transmembrane region" description="Helical" evidence="7">
    <location>
        <begin position="18"/>
        <end position="38"/>
    </location>
</feature>
<evidence type="ECO:0000256" key="4">
    <source>
        <dbReference type="ARBA" id="ARBA00022692"/>
    </source>
</evidence>
<dbReference type="PANTHER" id="PTHR43744">
    <property type="entry name" value="ABC TRANSPORTER PERMEASE PROTEIN MG189-RELATED-RELATED"/>
    <property type="match status" value="1"/>
</dbReference>
<feature type="transmembrane region" description="Helical" evidence="7">
    <location>
        <begin position="243"/>
        <end position="264"/>
    </location>
</feature>
<keyword evidence="10" id="KW-1185">Reference proteome</keyword>
<keyword evidence="4 7" id="KW-0812">Transmembrane</keyword>
<dbReference type="PANTHER" id="PTHR43744:SF12">
    <property type="entry name" value="ABC TRANSPORTER PERMEASE PROTEIN MG189-RELATED"/>
    <property type="match status" value="1"/>
</dbReference>
<protein>
    <submittedName>
        <fullName evidence="9">Multiple sugar transport system permease protein</fullName>
    </submittedName>
</protein>
<name>A0A1W1X348_9NEIS</name>
<dbReference type="GO" id="GO:0055085">
    <property type="term" value="P:transmembrane transport"/>
    <property type="evidence" value="ECO:0007669"/>
    <property type="project" value="InterPro"/>
</dbReference>
<evidence type="ECO:0000313" key="10">
    <source>
        <dbReference type="Proteomes" id="UP000192761"/>
    </source>
</evidence>
<accession>A0A1W1X348</accession>
<sequence length="280" mass="30435">MAGQALNGPRWQHWLARLWLVAAGMLMLLPFWYLLVFASHDSASIFNLPPPMLPGRQFANNIATLSATPFWSALGNSLYVTCVGTVLSLAVSALTGFALAVYRFAGQRMLVALALLAMLLPPFMTVLPYFFWVNQLGWVDQFRAAYMPAAVSGMGVLLMRQHIAQGIPQALLDAARIDGCNEWQLFVRIALPLCKPALATLAVICFIATWNSFLLPLVVLPSPEHYTVHVALRAMQGASGGDWGGVMAGALLAIVPTLIVLALATRQWRSVLAGNGMHEH</sequence>
<feature type="transmembrane region" description="Helical" evidence="7">
    <location>
        <begin position="109"/>
        <end position="131"/>
    </location>
</feature>
<evidence type="ECO:0000256" key="5">
    <source>
        <dbReference type="ARBA" id="ARBA00022989"/>
    </source>
</evidence>
<feature type="transmembrane region" description="Helical" evidence="7">
    <location>
        <begin position="78"/>
        <end position="102"/>
    </location>
</feature>
<feature type="transmembrane region" description="Helical" evidence="7">
    <location>
        <begin position="198"/>
        <end position="223"/>
    </location>
</feature>
<reference evidence="9 10" key="1">
    <citation type="submission" date="2017-04" db="EMBL/GenBank/DDBJ databases">
        <authorList>
            <person name="Afonso C.L."/>
            <person name="Miller P.J."/>
            <person name="Scott M.A."/>
            <person name="Spackman E."/>
            <person name="Goraichik I."/>
            <person name="Dimitrov K.M."/>
            <person name="Suarez D.L."/>
            <person name="Swayne D.E."/>
        </authorList>
    </citation>
    <scope>NUCLEOTIDE SEQUENCE [LARGE SCALE GENOMIC DNA]</scope>
    <source>
        <strain evidence="9 10">DSM 23236</strain>
    </source>
</reference>
<proteinExistence type="inferred from homology"/>
<dbReference type="GO" id="GO:0005886">
    <property type="term" value="C:plasma membrane"/>
    <property type="evidence" value="ECO:0007669"/>
    <property type="project" value="UniProtKB-SubCell"/>
</dbReference>
<dbReference type="STRING" id="1121001.SAMN02745857_00531"/>
<dbReference type="InterPro" id="IPR000515">
    <property type="entry name" value="MetI-like"/>
</dbReference>
<evidence type="ECO:0000256" key="7">
    <source>
        <dbReference type="RuleBase" id="RU363032"/>
    </source>
</evidence>
<feature type="transmembrane region" description="Helical" evidence="7">
    <location>
        <begin position="143"/>
        <end position="159"/>
    </location>
</feature>
<evidence type="ECO:0000256" key="6">
    <source>
        <dbReference type="ARBA" id="ARBA00023136"/>
    </source>
</evidence>
<dbReference type="RefSeq" id="WP_176216741.1">
    <property type="nucleotide sequence ID" value="NZ_FWXD01000002.1"/>
</dbReference>
<dbReference type="SUPFAM" id="SSF161098">
    <property type="entry name" value="MetI-like"/>
    <property type="match status" value="1"/>
</dbReference>
<keyword evidence="9" id="KW-0762">Sugar transport</keyword>
<dbReference type="Proteomes" id="UP000192761">
    <property type="component" value="Unassembled WGS sequence"/>
</dbReference>
<dbReference type="AlphaFoldDB" id="A0A1W1X348"/>
<dbReference type="InterPro" id="IPR035906">
    <property type="entry name" value="MetI-like_sf"/>
</dbReference>
<evidence type="ECO:0000256" key="1">
    <source>
        <dbReference type="ARBA" id="ARBA00004651"/>
    </source>
</evidence>
<dbReference type="Gene3D" id="1.10.3720.10">
    <property type="entry name" value="MetI-like"/>
    <property type="match status" value="1"/>
</dbReference>
<comment type="similarity">
    <text evidence="7">Belongs to the binding-protein-dependent transport system permease family.</text>
</comment>
<gene>
    <name evidence="9" type="ORF">SAMN02745857_00531</name>
</gene>
<dbReference type="Pfam" id="PF00528">
    <property type="entry name" value="BPD_transp_1"/>
    <property type="match status" value="1"/>
</dbReference>
<feature type="domain" description="ABC transmembrane type-1" evidence="8">
    <location>
        <begin position="74"/>
        <end position="264"/>
    </location>
</feature>
<dbReference type="CDD" id="cd06261">
    <property type="entry name" value="TM_PBP2"/>
    <property type="match status" value="1"/>
</dbReference>
<keyword evidence="5 7" id="KW-1133">Transmembrane helix</keyword>
<comment type="subcellular location">
    <subcellularLocation>
        <location evidence="1 7">Cell membrane</location>
        <topology evidence="1 7">Multi-pass membrane protein</topology>
    </subcellularLocation>
</comment>
<dbReference type="EMBL" id="FWXD01000002">
    <property type="protein sequence ID" value="SMC18327.1"/>
    <property type="molecule type" value="Genomic_DNA"/>
</dbReference>